<accession>A0A8X6Y388</accession>
<proteinExistence type="predicted"/>
<keyword evidence="1" id="KW-0472">Membrane</keyword>
<dbReference type="OrthoDB" id="6157510at2759"/>
<evidence type="ECO:0000313" key="2">
    <source>
        <dbReference type="EMBL" id="GFY64617.1"/>
    </source>
</evidence>
<keyword evidence="1" id="KW-0812">Transmembrane</keyword>
<dbReference type="InterPro" id="IPR040350">
    <property type="entry name" value="TMEM272"/>
</dbReference>
<feature type="transmembrane region" description="Helical" evidence="1">
    <location>
        <begin position="166"/>
        <end position="186"/>
    </location>
</feature>
<reference evidence="2" key="1">
    <citation type="submission" date="2020-08" db="EMBL/GenBank/DDBJ databases">
        <title>Multicomponent nature underlies the extraordinary mechanical properties of spider dragline silk.</title>
        <authorList>
            <person name="Kono N."/>
            <person name="Nakamura H."/>
            <person name="Mori M."/>
            <person name="Yoshida Y."/>
            <person name="Ohtoshi R."/>
            <person name="Malay A.D."/>
            <person name="Moran D.A.P."/>
            <person name="Tomita M."/>
            <person name="Numata K."/>
            <person name="Arakawa K."/>
        </authorList>
    </citation>
    <scope>NUCLEOTIDE SEQUENCE</scope>
</reference>
<organism evidence="2 3">
    <name type="scientific">Trichonephila inaurata madagascariensis</name>
    <dbReference type="NCBI Taxonomy" id="2747483"/>
    <lineage>
        <taxon>Eukaryota</taxon>
        <taxon>Metazoa</taxon>
        <taxon>Ecdysozoa</taxon>
        <taxon>Arthropoda</taxon>
        <taxon>Chelicerata</taxon>
        <taxon>Arachnida</taxon>
        <taxon>Araneae</taxon>
        <taxon>Araneomorphae</taxon>
        <taxon>Entelegynae</taxon>
        <taxon>Araneoidea</taxon>
        <taxon>Nephilidae</taxon>
        <taxon>Trichonephila</taxon>
        <taxon>Trichonephila inaurata</taxon>
    </lineage>
</organism>
<feature type="transmembrane region" description="Helical" evidence="1">
    <location>
        <begin position="246"/>
        <end position="274"/>
    </location>
</feature>
<comment type="caution">
    <text evidence="2">The sequence shown here is derived from an EMBL/GenBank/DDBJ whole genome shotgun (WGS) entry which is preliminary data.</text>
</comment>
<dbReference type="AlphaFoldDB" id="A0A8X6Y388"/>
<evidence type="ECO:0000256" key="1">
    <source>
        <dbReference type="SAM" id="Phobius"/>
    </source>
</evidence>
<dbReference type="PANTHER" id="PTHR33444">
    <property type="entry name" value="SI:DKEY-19B23.12-RELATED"/>
    <property type="match status" value="1"/>
</dbReference>
<evidence type="ECO:0000313" key="3">
    <source>
        <dbReference type="Proteomes" id="UP000886998"/>
    </source>
</evidence>
<gene>
    <name evidence="2" type="primary">AVEN_213067_1</name>
    <name evidence="2" type="ORF">TNIN_225101</name>
</gene>
<feature type="transmembrane region" description="Helical" evidence="1">
    <location>
        <begin position="206"/>
        <end position="226"/>
    </location>
</feature>
<keyword evidence="1" id="KW-1133">Transmembrane helix</keyword>
<feature type="transmembrane region" description="Helical" evidence="1">
    <location>
        <begin position="133"/>
        <end position="160"/>
    </location>
</feature>
<keyword evidence="3" id="KW-1185">Reference proteome</keyword>
<dbReference type="Proteomes" id="UP000886998">
    <property type="component" value="Unassembled WGS sequence"/>
</dbReference>
<dbReference type="PANTHER" id="PTHR33444:SF2">
    <property type="entry name" value="MARVEL DOMAIN-CONTAINING PROTEIN"/>
    <property type="match status" value="1"/>
</dbReference>
<name>A0A8X6Y388_9ARAC</name>
<protein>
    <submittedName>
        <fullName evidence="2">Uncharacterized protein</fullName>
    </submittedName>
</protein>
<dbReference type="EMBL" id="BMAV01015325">
    <property type="protein sequence ID" value="GFY64617.1"/>
    <property type="molecule type" value="Genomic_DNA"/>
</dbReference>
<sequence length="283" mass="33202">MTVRFILKYTEQLYNLSRNWCSSHYRRLGRVMTGSSGMERISSAPRLSFSNQDVFNLRNHNLSQLSRSTPGIYSPQRKGLDLSLQQINLIAGTRTPPKSILIKPKEEPVPEKVSEDEKEEKISFYKLRLELQFTAFVFLCFILVIVIPLSMIIVGSSYIYNCPTQFMIPIFLVVGGSTFLACIVLLRKLNRLSKESEEDETCYKKFFLVSVLFHLGWFIAGCYWIYGAYEPNYVDETNQSYCHKTLYLYSFWFLNSIFDIVLVCHFIYCLYFIWKRAKSRDWN</sequence>